<reference evidence="1" key="1">
    <citation type="journal article" date="2008" name="BMC Genomics">
        <title>A conifer genomics resource of 200,000 spruce (Picea spp.) ESTs and 6,464 high-quality, sequence-finished full-length cDNAs for Sitka spruce (Picea sitchensis).</title>
        <authorList>
            <person name="Ralph S.G."/>
            <person name="Chun H.J."/>
            <person name="Kolosova N."/>
            <person name="Cooper D."/>
            <person name="Oddy C."/>
            <person name="Ritland C.E."/>
            <person name="Kirkpatrick R."/>
            <person name="Moore R."/>
            <person name="Barber S."/>
            <person name="Holt R.A."/>
            <person name="Jones S.J."/>
            <person name="Marra M.A."/>
            <person name="Douglas C.J."/>
            <person name="Ritland K."/>
            <person name="Bohlmann J."/>
        </authorList>
    </citation>
    <scope>NUCLEOTIDE SEQUENCE</scope>
    <source>
        <tissue evidence="1">Green portion of the leader tissue</tissue>
    </source>
</reference>
<protein>
    <submittedName>
        <fullName evidence="1">Uncharacterized protein</fullName>
    </submittedName>
</protein>
<organism evidence="1">
    <name type="scientific">Picea sitchensis</name>
    <name type="common">Sitka spruce</name>
    <name type="synonym">Pinus sitchensis</name>
    <dbReference type="NCBI Taxonomy" id="3332"/>
    <lineage>
        <taxon>Eukaryota</taxon>
        <taxon>Viridiplantae</taxon>
        <taxon>Streptophyta</taxon>
        <taxon>Embryophyta</taxon>
        <taxon>Tracheophyta</taxon>
        <taxon>Spermatophyta</taxon>
        <taxon>Pinopsida</taxon>
        <taxon>Pinidae</taxon>
        <taxon>Conifers I</taxon>
        <taxon>Pinales</taxon>
        <taxon>Pinaceae</taxon>
        <taxon>Picea</taxon>
    </lineage>
</organism>
<sequence length="39" mass="4132">MENTAGSATADVPESYLAMAWMPAAKPTTHASKHTTEII</sequence>
<accession>A9NXG5</accession>
<dbReference type="EMBL" id="EF086037">
    <property type="protein sequence ID" value="ABK25326.1"/>
    <property type="molecule type" value="mRNA"/>
</dbReference>
<name>A9NXG5_PICSI</name>
<dbReference type="AlphaFoldDB" id="A9NXG5"/>
<proteinExistence type="evidence at transcript level"/>
<evidence type="ECO:0000313" key="1">
    <source>
        <dbReference type="EMBL" id="ABK25326.1"/>
    </source>
</evidence>